<dbReference type="RefSeq" id="WP_132190043.1">
    <property type="nucleotide sequence ID" value="NZ_SLWM01000003.1"/>
</dbReference>
<evidence type="ECO:0000256" key="2">
    <source>
        <dbReference type="ARBA" id="ARBA00022643"/>
    </source>
</evidence>
<accession>A0ABY2BPF8</accession>
<dbReference type="SUPFAM" id="SSF51679">
    <property type="entry name" value="Bacterial luciferase-like"/>
    <property type="match status" value="1"/>
</dbReference>
<dbReference type="Proteomes" id="UP000295818">
    <property type="component" value="Unassembled WGS sequence"/>
</dbReference>
<sequence>MRFGLKVNPAGWDDASQWAGIAEAAGFDGLWTGDNLRNPRDPAIPVHDGPTIIAGWAATTTRIRVGLLIANMVFRQPTVLAKQATTLDHVSRGRFDLGIGSGVWPTDHGMAGTEVWTARERTDRLAEFVAVVDRLLSGDVSDHAGPYYPYTLAAMTPSTVQERLPLIVAANAPRALAVVAAHGDGWVTFPGAAAEADFYDASVRRTELLDSLLEGRREIRRILLAYGEIDPWASVDGFARLVDRYRGIGFNELVLYAPKDHERAVFDRVIARLDTYR</sequence>
<gene>
    <name evidence="6" type="ORF">EV644_103217</name>
</gene>
<reference evidence="6 7" key="1">
    <citation type="journal article" date="2015" name="Stand. Genomic Sci.">
        <title>Genomic Encyclopedia of Bacterial and Archaeal Type Strains, Phase III: the genomes of soil and plant-associated and newly described type strains.</title>
        <authorList>
            <person name="Whitman W.B."/>
            <person name="Woyke T."/>
            <person name="Klenk H.P."/>
            <person name="Zhou Y."/>
            <person name="Lilburn T.G."/>
            <person name="Beck B.J."/>
            <person name="De Vos P."/>
            <person name="Vandamme P."/>
            <person name="Eisen J.A."/>
            <person name="Garrity G."/>
            <person name="Hugenholtz P."/>
            <person name="Kyrpides N.C."/>
        </authorList>
    </citation>
    <scope>NUCLEOTIDE SEQUENCE [LARGE SCALE GENOMIC DNA]</scope>
    <source>
        <strain evidence="6 7">VKM Ac-2538</strain>
    </source>
</reference>
<evidence type="ECO:0000256" key="3">
    <source>
        <dbReference type="ARBA" id="ARBA00023002"/>
    </source>
</evidence>
<dbReference type="EMBL" id="SLWM01000003">
    <property type="protein sequence ID" value="TCO27518.1"/>
    <property type="molecule type" value="Genomic_DNA"/>
</dbReference>
<evidence type="ECO:0000259" key="5">
    <source>
        <dbReference type="Pfam" id="PF00296"/>
    </source>
</evidence>
<dbReference type="InterPro" id="IPR036661">
    <property type="entry name" value="Luciferase-like_sf"/>
</dbReference>
<comment type="caution">
    <text evidence="6">The sequence shown here is derived from an EMBL/GenBank/DDBJ whole genome shotgun (WGS) entry which is preliminary data.</text>
</comment>
<keyword evidence="7" id="KW-1185">Reference proteome</keyword>
<name>A0ABY2BPF8_9ACTN</name>
<keyword evidence="3" id="KW-0560">Oxidoreductase</keyword>
<protein>
    <submittedName>
        <fullName evidence="6">Luciferase-like monooxygenase</fullName>
    </submittedName>
</protein>
<keyword evidence="4" id="KW-0503">Monooxygenase</keyword>
<keyword evidence="1" id="KW-0285">Flavoprotein</keyword>
<organism evidence="6 7">
    <name type="scientific">Kribbella orskensis</name>
    <dbReference type="NCBI Taxonomy" id="2512216"/>
    <lineage>
        <taxon>Bacteria</taxon>
        <taxon>Bacillati</taxon>
        <taxon>Actinomycetota</taxon>
        <taxon>Actinomycetes</taxon>
        <taxon>Propionibacteriales</taxon>
        <taxon>Kribbellaceae</taxon>
        <taxon>Kribbella</taxon>
    </lineage>
</organism>
<dbReference type="InterPro" id="IPR011251">
    <property type="entry name" value="Luciferase-like_dom"/>
</dbReference>
<dbReference type="InterPro" id="IPR050172">
    <property type="entry name" value="SsuD_RutA_monooxygenase"/>
</dbReference>
<evidence type="ECO:0000256" key="4">
    <source>
        <dbReference type="ARBA" id="ARBA00023033"/>
    </source>
</evidence>
<evidence type="ECO:0000256" key="1">
    <source>
        <dbReference type="ARBA" id="ARBA00022630"/>
    </source>
</evidence>
<dbReference type="PANTHER" id="PTHR42847:SF4">
    <property type="entry name" value="ALKANESULFONATE MONOOXYGENASE-RELATED"/>
    <property type="match status" value="1"/>
</dbReference>
<proteinExistence type="predicted"/>
<keyword evidence="2" id="KW-0288">FMN</keyword>
<feature type="domain" description="Luciferase-like" evidence="5">
    <location>
        <begin position="11"/>
        <end position="193"/>
    </location>
</feature>
<evidence type="ECO:0000313" key="6">
    <source>
        <dbReference type="EMBL" id="TCO27518.1"/>
    </source>
</evidence>
<dbReference type="PANTHER" id="PTHR42847">
    <property type="entry name" value="ALKANESULFONATE MONOOXYGENASE"/>
    <property type="match status" value="1"/>
</dbReference>
<dbReference type="Pfam" id="PF00296">
    <property type="entry name" value="Bac_luciferase"/>
    <property type="match status" value="1"/>
</dbReference>
<evidence type="ECO:0000313" key="7">
    <source>
        <dbReference type="Proteomes" id="UP000295818"/>
    </source>
</evidence>
<dbReference type="Gene3D" id="3.20.20.30">
    <property type="entry name" value="Luciferase-like domain"/>
    <property type="match status" value="1"/>
</dbReference>